<proteinExistence type="inferred from homology"/>
<keyword evidence="5" id="KW-1185">Reference proteome</keyword>
<dbReference type="AlphaFoldDB" id="A0A3N1D6N8"/>
<evidence type="ECO:0000256" key="1">
    <source>
        <dbReference type="ARBA" id="ARBA00022723"/>
    </source>
</evidence>
<comment type="caution">
    <text evidence="4">The sequence shown here is derived from an EMBL/GenBank/DDBJ whole genome shotgun (WGS) entry which is preliminary data.</text>
</comment>
<dbReference type="SUPFAM" id="SSF51556">
    <property type="entry name" value="Metallo-dependent hydrolases"/>
    <property type="match status" value="1"/>
</dbReference>
<dbReference type="InterPro" id="IPR001559">
    <property type="entry name" value="Phosphotriesterase"/>
</dbReference>
<dbReference type="GO" id="GO:0008270">
    <property type="term" value="F:zinc ion binding"/>
    <property type="evidence" value="ECO:0007669"/>
    <property type="project" value="InterPro"/>
</dbReference>
<dbReference type="EMBL" id="RJKE01000001">
    <property type="protein sequence ID" value="ROO89129.1"/>
    <property type="molecule type" value="Genomic_DNA"/>
</dbReference>
<comment type="similarity">
    <text evidence="3">Belongs to the metallo-dependent hydrolases superfamily. Phosphotriesterase family.</text>
</comment>
<evidence type="ECO:0000256" key="2">
    <source>
        <dbReference type="ARBA" id="ARBA00022801"/>
    </source>
</evidence>
<dbReference type="Proteomes" id="UP000272400">
    <property type="component" value="Unassembled WGS sequence"/>
</dbReference>
<dbReference type="InterPro" id="IPR032466">
    <property type="entry name" value="Metal_Hydrolase"/>
</dbReference>
<dbReference type="PROSITE" id="PS51347">
    <property type="entry name" value="PHOSPHOTRIESTERASE_2"/>
    <property type="match status" value="1"/>
</dbReference>
<sequence length="337" mass="35640">MIETVLGPVEATAFGAASMHEHLLSDSTVLHAPAREPLPADPRVTMANLGFVRWNLLALEDNLRLDDPAIAAAELAPLPALGQRGLVDLTSWGLGPRYADLPALSRGSGVHIAVGYGAYLGRSHPSWLAEASEDALEDLFFAALTEEISGCGYRAALLGILGTSKELQRGEVKVLRAAGRAAARTGAAATVRLDPAARLGPVVLDLLAAEGLPPDRVVFGNVDEFIDGPYLRELADAGATLEWCFGNEAYYRDGYKDATDAERLDGLGAFLADGHADRIVLGCSVWTKSQLSAFGGMGYGHLLGRIVPVLRDRGVSDGQVDAMLVANPARLLDRPPV</sequence>
<organism evidence="4 5">
    <name type="scientific">Actinocorallia herbida</name>
    <dbReference type="NCBI Taxonomy" id="58109"/>
    <lineage>
        <taxon>Bacteria</taxon>
        <taxon>Bacillati</taxon>
        <taxon>Actinomycetota</taxon>
        <taxon>Actinomycetes</taxon>
        <taxon>Streptosporangiales</taxon>
        <taxon>Thermomonosporaceae</taxon>
        <taxon>Actinocorallia</taxon>
    </lineage>
</organism>
<evidence type="ECO:0000313" key="4">
    <source>
        <dbReference type="EMBL" id="ROO89129.1"/>
    </source>
</evidence>
<protein>
    <submittedName>
        <fullName evidence="4">Phosphotriesterase-related protein</fullName>
    </submittedName>
</protein>
<keyword evidence="2" id="KW-0378">Hydrolase</keyword>
<dbReference type="PANTHER" id="PTHR10819:SF3">
    <property type="entry name" value="PHOSPHOTRIESTERASE-RELATED PROTEIN"/>
    <property type="match status" value="1"/>
</dbReference>
<dbReference type="Gene3D" id="3.20.20.140">
    <property type="entry name" value="Metal-dependent hydrolases"/>
    <property type="match status" value="1"/>
</dbReference>
<keyword evidence="1" id="KW-0479">Metal-binding</keyword>
<evidence type="ECO:0000256" key="3">
    <source>
        <dbReference type="PROSITE-ProRule" id="PRU00679"/>
    </source>
</evidence>
<comment type="caution">
    <text evidence="3">Lacks conserved residue(s) required for the propagation of feature annotation.</text>
</comment>
<evidence type="ECO:0000313" key="5">
    <source>
        <dbReference type="Proteomes" id="UP000272400"/>
    </source>
</evidence>
<accession>A0A3N1D6N8</accession>
<dbReference type="RefSeq" id="WP_123668277.1">
    <property type="nucleotide sequence ID" value="NZ_RJKE01000001.1"/>
</dbReference>
<reference evidence="4 5" key="1">
    <citation type="submission" date="2018-11" db="EMBL/GenBank/DDBJ databases">
        <title>Sequencing the genomes of 1000 actinobacteria strains.</title>
        <authorList>
            <person name="Klenk H.-P."/>
        </authorList>
    </citation>
    <scope>NUCLEOTIDE SEQUENCE [LARGE SCALE GENOMIC DNA]</scope>
    <source>
        <strain evidence="4 5">DSM 44254</strain>
    </source>
</reference>
<gene>
    <name evidence="4" type="ORF">EDD29_6816</name>
</gene>
<dbReference type="Pfam" id="PF02126">
    <property type="entry name" value="PTE"/>
    <property type="match status" value="1"/>
</dbReference>
<dbReference type="OrthoDB" id="9795018at2"/>
<name>A0A3N1D6N8_9ACTN</name>
<dbReference type="GO" id="GO:0016787">
    <property type="term" value="F:hydrolase activity"/>
    <property type="evidence" value="ECO:0007669"/>
    <property type="project" value="UniProtKB-KW"/>
</dbReference>
<dbReference type="PANTHER" id="PTHR10819">
    <property type="entry name" value="PHOSPHOTRIESTERASE-RELATED"/>
    <property type="match status" value="1"/>
</dbReference>